<dbReference type="SUPFAM" id="SSF55021">
    <property type="entry name" value="ACT-like"/>
    <property type="match status" value="1"/>
</dbReference>
<evidence type="ECO:0000256" key="6">
    <source>
        <dbReference type="ARBA" id="ARBA00022840"/>
    </source>
</evidence>
<comment type="pathway">
    <text evidence="9">Amino-acid biosynthesis; L-methionine biosynthesis via de novo pathway; L-homoserine from L-aspartate: step 1/3.</text>
</comment>
<evidence type="ECO:0000256" key="2">
    <source>
        <dbReference type="ARBA" id="ARBA00010122"/>
    </source>
</evidence>
<dbReference type="GO" id="GO:0009089">
    <property type="term" value="P:lysine biosynthetic process via diaminopimelate"/>
    <property type="evidence" value="ECO:0007669"/>
    <property type="project" value="UniProtKB-UniPathway"/>
</dbReference>
<dbReference type="GO" id="GO:0004072">
    <property type="term" value="F:aspartate kinase activity"/>
    <property type="evidence" value="ECO:0007669"/>
    <property type="project" value="UniProtKB-EC"/>
</dbReference>
<organism evidence="11 12">
    <name type="scientific">Flavobacterium sangjuense</name>
    <dbReference type="NCBI Taxonomy" id="2518177"/>
    <lineage>
        <taxon>Bacteria</taxon>
        <taxon>Pseudomonadati</taxon>
        <taxon>Bacteroidota</taxon>
        <taxon>Flavobacteriia</taxon>
        <taxon>Flavobacteriales</taxon>
        <taxon>Flavobacteriaceae</taxon>
        <taxon>Flavobacterium</taxon>
    </lineage>
</organism>
<evidence type="ECO:0000256" key="7">
    <source>
        <dbReference type="ARBA" id="ARBA00047872"/>
    </source>
</evidence>
<dbReference type="Gene3D" id="3.40.1160.10">
    <property type="entry name" value="Acetylglutamate kinase-like"/>
    <property type="match status" value="1"/>
</dbReference>
<dbReference type="RefSeq" id="WP_136150901.1">
    <property type="nucleotide sequence ID" value="NZ_CP038810.1"/>
</dbReference>
<evidence type="ECO:0000256" key="1">
    <source>
        <dbReference type="ARBA" id="ARBA00004766"/>
    </source>
</evidence>
<sequence length="417" mass="47416">MRIFKFGGASVKDADGIKNVFSVLEKVGHEDTLLVISAMGKTTNALELVIKHYFEKSGELNSSLQDVRKYHNQILLDLFDDEEHDVFYAVNSHFADLEYFIRSNKSPNYNFVYDQVVSFGEIVSTTIVSHYFNHAGLKNNWIDVRNFIKTDATYRDAEVNWEKTQQLISKGVKKKALNITQGFLGSDENNFTTTLGREGSDYTAAIFAYCLNAESVTIWKDVPGVMNADPRVFENAILLNQISYREAIELAFYGATVIHPKTLQPLQKKEIPLHVKSFINPLLPGTSVSKGKDLEPQAPCYIVKRDQLLISLSSIDFSFIMEENISEIFALFHQYKMKVSLIQNSAISFSVSVEDKFGNFNELKAILSKKFKVSYNENVSLYTIRHFNKEAAEMVEKGKTVLLKQISRETMQIVTKE</sequence>
<reference evidence="11 12" key="1">
    <citation type="submission" date="2019-04" db="EMBL/GenBank/DDBJ databases">
        <title>Flavobacterium sp. GS03.</title>
        <authorList>
            <person name="Kim H."/>
        </authorList>
    </citation>
    <scope>NUCLEOTIDE SEQUENCE [LARGE SCALE GENOMIC DNA]</scope>
    <source>
        <strain evidence="11 12">GS03</strain>
    </source>
</reference>
<dbReference type="PANTHER" id="PTHR21499:SF59">
    <property type="entry name" value="ASPARTOKINASE"/>
    <property type="match status" value="1"/>
</dbReference>
<dbReference type="NCBIfam" id="TIGR00657">
    <property type="entry name" value="asp_kinases"/>
    <property type="match status" value="1"/>
</dbReference>
<feature type="domain" description="Aspartate/glutamate/uridylate kinase" evidence="10">
    <location>
        <begin position="3"/>
        <end position="277"/>
    </location>
</feature>
<protein>
    <recommendedName>
        <fullName evidence="8">Aspartokinase</fullName>
        <ecNumber evidence="8">2.7.2.4</ecNumber>
    </recommendedName>
</protein>
<dbReference type="AlphaFoldDB" id="A0A4P7PQ77"/>
<comment type="catalytic activity">
    <reaction evidence="7 8">
        <text>L-aspartate + ATP = 4-phospho-L-aspartate + ADP</text>
        <dbReference type="Rhea" id="RHEA:23776"/>
        <dbReference type="ChEBI" id="CHEBI:29991"/>
        <dbReference type="ChEBI" id="CHEBI:30616"/>
        <dbReference type="ChEBI" id="CHEBI:57535"/>
        <dbReference type="ChEBI" id="CHEBI:456216"/>
        <dbReference type="EC" id="2.7.2.4"/>
    </reaction>
</comment>
<comment type="pathway">
    <text evidence="9">Amino-acid biosynthesis; L-threonine biosynthesis; L-threonine from L-aspartate: step 1/5.</text>
</comment>
<dbReference type="UniPathway" id="UPA00050">
    <property type="reaction ID" value="UER00461"/>
</dbReference>
<dbReference type="Pfam" id="PF00696">
    <property type="entry name" value="AA_kinase"/>
    <property type="match status" value="1"/>
</dbReference>
<dbReference type="PANTHER" id="PTHR21499">
    <property type="entry name" value="ASPARTATE KINASE"/>
    <property type="match status" value="1"/>
</dbReference>
<keyword evidence="6" id="KW-0067">ATP-binding</keyword>
<name>A0A4P7PQ77_9FLAO</name>
<evidence type="ECO:0000256" key="3">
    <source>
        <dbReference type="ARBA" id="ARBA00022679"/>
    </source>
</evidence>
<comment type="pathway">
    <text evidence="1 9">Amino-acid biosynthesis; L-lysine biosynthesis via DAP pathway; (S)-tetrahydrodipicolinate from L-aspartate: step 1/4.</text>
</comment>
<dbReference type="SUPFAM" id="SSF53633">
    <property type="entry name" value="Carbamate kinase-like"/>
    <property type="match status" value="1"/>
</dbReference>
<dbReference type="UniPathway" id="UPA00051">
    <property type="reaction ID" value="UER00462"/>
</dbReference>
<dbReference type="InterPro" id="IPR001341">
    <property type="entry name" value="Asp_kinase"/>
</dbReference>
<evidence type="ECO:0000313" key="11">
    <source>
        <dbReference type="EMBL" id="QBZ96917.1"/>
    </source>
</evidence>
<dbReference type="GO" id="GO:0009088">
    <property type="term" value="P:threonine biosynthetic process"/>
    <property type="evidence" value="ECO:0007669"/>
    <property type="project" value="UniProtKB-UniPathway"/>
</dbReference>
<evidence type="ECO:0000256" key="9">
    <source>
        <dbReference type="RuleBase" id="RU004249"/>
    </source>
</evidence>
<dbReference type="GO" id="GO:0005524">
    <property type="term" value="F:ATP binding"/>
    <property type="evidence" value="ECO:0007669"/>
    <property type="project" value="UniProtKB-KW"/>
</dbReference>
<dbReference type="InterPro" id="IPR001048">
    <property type="entry name" value="Asp/Glu/Uridylate_kinase"/>
</dbReference>
<dbReference type="GO" id="GO:0005829">
    <property type="term" value="C:cytosol"/>
    <property type="evidence" value="ECO:0007669"/>
    <property type="project" value="TreeGrafter"/>
</dbReference>
<keyword evidence="5 8" id="KW-0418">Kinase</keyword>
<keyword evidence="4" id="KW-0547">Nucleotide-binding</keyword>
<evidence type="ECO:0000256" key="8">
    <source>
        <dbReference type="RuleBase" id="RU003448"/>
    </source>
</evidence>
<evidence type="ECO:0000259" key="10">
    <source>
        <dbReference type="Pfam" id="PF00696"/>
    </source>
</evidence>
<dbReference type="GO" id="GO:0009090">
    <property type="term" value="P:homoserine biosynthetic process"/>
    <property type="evidence" value="ECO:0007669"/>
    <property type="project" value="TreeGrafter"/>
</dbReference>
<evidence type="ECO:0000256" key="5">
    <source>
        <dbReference type="ARBA" id="ARBA00022777"/>
    </source>
</evidence>
<keyword evidence="12" id="KW-1185">Reference proteome</keyword>
<keyword evidence="9" id="KW-0028">Amino-acid biosynthesis</keyword>
<dbReference type="EC" id="2.7.2.4" evidence="8"/>
<dbReference type="InterPro" id="IPR045865">
    <property type="entry name" value="ACT-like_dom_sf"/>
</dbReference>
<evidence type="ECO:0000256" key="4">
    <source>
        <dbReference type="ARBA" id="ARBA00022741"/>
    </source>
</evidence>
<dbReference type="EMBL" id="CP038810">
    <property type="protein sequence ID" value="QBZ96917.1"/>
    <property type="molecule type" value="Genomic_DNA"/>
</dbReference>
<proteinExistence type="inferred from homology"/>
<comment type="similarity">
    <text evidence="2 8">Belongs to the aspartokinase family.</text>
</comment>
<dbReference type="InterPro" id="IPR036393">
    <property type="entry name" value="AceGlu_kinase-like_sf"/>
</dbReference>
<dbReference type="UniPathway" id="UPA00034">
    <property type="reaction ID" value="UER00015"/>
</dbReference>
<dbReference type="InterPro" id="IPR042199">
    <property type="entry name" value="AsparK_Bifunc_asparK/hSer_DH"/>
</dbReference>
<dbReference type="OrthoDB" id="9799110at2"/>
<dbReference type="Gene3D" id="1.20.120.1320">
    <property type="entry name" value="Aspartokinase, catalytic domain"/>
    <property type="match status" value="1"/>
</dbReference>
<gene>
    <name evidence="11" type="primary">lysC</name>
    <name evidence="11" type="ORF">GS03_00400</name>
</gene>
<evidence type="ECO:0000313" key="12">
    <source>
        <dbReference type="Proteomes" id="UP000296862"/>
    </source>
</evidence>
<keyword evidence="3 8" id="KW-0808">Transferase</keyword>
<dbReference type="KEGG" id="fsn:GS03_00400"/>
<dbReference type="Proteomes" id="UP000296862">
    <property type="component" value="Chromosome"/>
</dbReference>
<accession>A0A4P7PQ77</accession>